<evidence type="ECO:0000256" key="1">
    <source>
        <dbReference type="ARBA" id="ARBA00022679"/>
    </source>
</evidence>
<evidence type="ECO:0000259" key="5">
    <source>
        <dbReference type="PROSITE" id="PS50146"/>
    </source>
</evidence>
<evidence type="ECO:0000256" key="4">
    <source>
        <dbReference type="ARBA" id="ARBA00022840"/>
    </source>
</evidence>
<name>A0AAF0F7B8_9BASI</name>
<dbReference type="InterPro" id="IPR045540">
    <property type="entry name" value="YegS/DAGK_C"/>
</dbReference>
<dbReference type="RefSeq" id="XP_060122670.1">
    <property type="nucleotide sequence ID" value="XM_060266687.1"/>
</dbReference>
<dbReference type="InterPro" id="IPR017438">
    <property type="entry name" value="ATP-NAD_kinase_N"/>
</dbReference>
<dbReference type="Gene3D" id="2.60.200.40">
    <property type="match status" value="1"/>
</dbReference>
<evidence type="ECO:0000313" key="6">
    <source>
        <dbReference type="EMBL" id="WFD39773.1"/>
    </source>
</evidence>
<dbReference type="Gene3D" id="3.40.50.10330">
    <property type="entry name" value="Probable inorganic polyphosphate/atp-NAD kinase, domain 1"/>
    <property type="match status" value="1"/>
</dbReference>
<dbReference type="GO" id="GO:0005737">
    <property type="term" value="C:cytoplasm"/>
    <property type="evidence" value="ECO:0007669"/>
    <property type="project" value="TreeGrafter"/>
</dbReference>
<sequence>MNKAPRSAQVTVRGQDTGLVLEHGIVSLKSVAYNLEWVHLPVALILDAAVDTGATRLTLQALAPSSRPVSASVTSYLWRSYPYTTHIVTEDEWRKRDSAALDRTMSVLALPIDFSSHAEAVQWRDALLQAAYPKSKPYRKLLAVRGKKTLEEAVLPTLHAAGCTVEVLMLERRYDAIDRLLTLDLSPYDALVIIGGDGTMHEIVNGLAGRKDAEEALHLPIVPIPSGSGNAVYVNTHGAGLGFQAPLACLSAIKGQMHEQELSVVTQESSLFRNGIPYPLVYKDEHGEYVQYYSFLSHAIGIMAEVDVGTEAFRFMGDLRFVLGYIFGVLLNRRCDVDVDVVLGPRGLLDRRTMREPQSHLRRTQDTRHLAYGSVLAPLRRHTATVPMHPGHAMPDVVEYERAPRDAPWQAIDAPVSSLYGGKMPYVARSFMAFPYASPRDGVLDVLLHNQDSTVMDKLATVQLGETGDHVFEKSVHYFKAEALRVTPHDVDHANTHYLSIDGEMLPYGPFQVEVAPLCIRLLSLSDEDWQAPILGRPAVAPHREREP</sequence>
<dbReference type="InterPro" id="IPR050187">
    <property type="entry name" value="Lipid_Phosphate_FormReg"/>
</dbReference>
<keyword evidence="1 6" id="KW-0808">Transferase</keyword>
<dbReference type="PROSITE" id="PS50146">
    <property type="entry name" value="DAGK"/>
    <property type="match status" value="1"/>
</dbReference>
<dbReference type="PANTHER" id="PTHR12358:SF31">
    <property type="entry name" value="ACYLGLYCEROL KINASE, MITOCHONDRIAL"/>
    <property type="match status" value="1"/>
</dbReference>
<dbReference type="GO" id="GO:0008481">
    <property type="term" value="F:sphingosine kinase activity"/>
    <property type="evidence" value="ECO:0007669"/>
    <property type="project" value="UniProtKB-EC"/>
</dbReference>
<organism evidence="6 7">
    <name type="scientific">Malassezia japonica</name>
    <dbReference type="NCBI Taxonomy" id="223818"/>
    <lineage>
        <taxon>Eukaryota</taxon>
        <taxon>Fungi</taxon>
        <taxon>Dikarya</taxon>
        <taxon>Basidiomycota</taxon>
        <taxon>Ustilaginomycotina</taxon>
        <taxon>Malasseziomycetes</taxon>
        <taxon>Malasseziales</taxon>
        <taxon>Malasseziaceae</taxon>
        <taxon>Malassezia</taxon>
    </lineage>
</organism>
<dbReference type="Pfam" id="PF19279">
    <property type="entry name" value="YegS_C"/>
    <property type="match status" value="1"/>
</dbReference>
<dbReference type="InterPro" id="IPR001206">
    <property type="entry name" value="Diacylglycerol_kinase_cat_dom"/>
</dbReference>
<dbReference type="EMBL" id="CP119961">
    <property type="protein sequence ID" value="WFD39773.1"/>
    <property type="molecule type" value="Genomic_DNA"/>
</dbReference>
<dbReference type="Pfam" id="PF00781">
    <property type="entry name" value="DAGK_cat"/>
    <property type="match status" value="1"/>
</dbReference>
<dbReference type="AlphaFoldDB" id="A0AAF0F7B8"/>
<dbReference type="Proteomes" id="UP001217754">
    <property type="component" value="Chromosome 4"/>
</dbReference>
<keyword evidence="3 6" id="KW-0418">Kinase</keyword>
<keyword evidence="2" id="KW-0547">Nucleotide-binding</keyword>
<dbReference type="SUPFAM" id="SSF111331">
    <property type="entry name" value="NAD kinase/diacylglycerol kinase-like"/>
    <property type="match status" value="1"/>
</dbReference>
<evidence type="ECO:0000256" key="3">
    <source>
        <dbReference type="ARBA" id="ARBA00022777"/>
    </source>
</evidence>
<reference evidence="6" key="1">
    <citation type="submission" date="2023-03" db="EMBL/GenBank/DDBJ databases">
        <title>Mating type loci evolution in Malassezia.</title>
        <authorList>
            <person name="Coelho M.A."/>
        </authorList>
    </citation>
    <scope>NUCLEOTIDE SEQUENCE</scope>
    <source>
        <strain evidence="6">CBS 9431</strain>
    </source>
</reference>
<evidence type="ECO:0000313" key="7">
    <source>
        <dbReference type="Proteomes" id="UP001217754"/>
    </source>
</evidence>
<dbReference type="GeneID" id="85226405"/>
<accession>A0AAF0F7B8</accession>
<dbReference type="GO" id="GO:0005524">
    <property type="term" value="F:ATP binding"/>
    <property type="evidence" value="ECO:0007669"/>
    <property type="project" value="UniProtKB-KW"/>
</dbReference>
<protein>
    <submittedName>
        <fullName evidence="6">Sphingosine kinase</fullName>
        <ecNumber evidence="6">2.7.1.91</ecNumber>
    </submittedName>
</protein>
<dbReference type="InterPro" id="IPR016064">
    <property type="entry name" value="NAD/diacylglycerol_kinase_sf"/>
</dbReference>
<dbReference type="EC" id="2.7.1.91" evidence="6"/>
<dbReference type="GO" id="GO:0046512">
    <property type="term" value="P:sphingosine biosynthetic process"/>
    <property type="evidence" value="ECO:0007669"/>
    <property type="project" value="TreeGrafter"/>
</dbReference>
<dbReference type="PANTHER" id="PTHR12358">
    <property type="entry name" value="SPHINGOSINE KINASE"/>
    <property type="match status" value="1"/>
</dbReference>
<feature type="domain" description="DAGKc" evidence="5">
    <location>
        <begin position="145"/>
        <end position="269"/>
    </location>
</feature>
<keyword evidence="7" id="KW-1185">Reference proteome</keyword>
<evidence type="ECO:0000256" key="2">
    <source>
        <dbReference type="ARBA" id="ARBA00022741"/>
    </source>
</evidence>
<proteinExistence type="predicted"/>
<gene>
    <name evidence="6" type="primary">LCB4_2</name>
    <name evidence="6" type="ORF">MJAP1_002754</name>
</gene>
<dbReference type="GO" id="GO:0016020">
    <property type="term" value="C:membrane"/>
    <property type="evidence" value="ECO:0007669"/>
    <property type="project" value="TreeGrafter"/>
</dbReference>
<keyword evidence="4" id="KW-0067">ATP-binding</keyword>